<dbReference type="InterPro" id="IPR003812">
    <property type="entry name" value="Fido"/>
</dbReference>
<feature type="domain" description="Fido" evidence="1">
    <location>
        <begin position="20"/>
        <end position="170"/>
    </location>
</feature>
<evidence type="ECO:0000313" key="2">
    <source>
        <dbReference type="EMBL" id="CAJ0557408.1"/>
    </source>
</evidence>
<dbReference type="InterPro" id="IPR036597">
    <property type="entry name" value="Fido-like_dom_sf"/>
</dbReference>
<accession>A0AA36FMZ6</accession>
<keyword evidence="3" id="KW-1185">Reference proteome</keyword>
<sequence>MTADQWLIPPLPDSIPPSILAKADVLVTKTAFLAGLLAPETAACLSRQLKVSDAESSRIIDGHNTDLEVLEDATNLASTQSTLGEITELRRRLIAALAHHYHLVQTQPLSDGIGAMARLVVHMHFAQIGMHPHLWSLPRGIACRREEYHAALGLTGSEQGRQPYGGFQRTDKALLGFIAFMLDVCHEEVDYMSAALNRRKLRESVTNAFNTNSRLTEAGIRAEIAPAFLALLIQGALPRSEFKTFTGLQPEVASNQVDRLINIGLVMSLPSDVSLLEDEATNTSDIRCSGLMSSRAVWPEAATFRKCLDKPPTAKPPSRKDERSALVIETIKLDNGSKRYRVVDLEEGGSASKHGVFKIRAEADVVCSLLNAEHPRQSGVGRASASS</sequence>
<name>A0AA36FMZ6_9BILA</name>
<protein>
    <recommendedName>
        <fullName evidence="1">Fido domain-containing protein</fullName>
    </recommendedName>
</protein>
<gene>
    <name evidence="2" type="ORF">MSPICULIGERA_LOCUS166</name>
</gene>
<comment type="caution">
    <text evidence="2">The sequence shown here is derived from an EMBL/GenBank/DDBJ whole genome shotgun (WGS) entry which is preliminary data.</text>
</comment>
<dbReference type="Gene3D" id="1.10.3290.10">
    <property type="entry name" value="Fido-like domain"/>
    <property type="match status" value="1"/>
</dbReference>
<evidence type="ECO:0000313" key="3">
    <source>
        <dbReference type="Proteomes" id="UP001177023"/>
    </source>
</evidence>
<evidence type="ECO:0000259" key="1">
    <source>
        <dbReference type="PROSITE" id="PS51459"/>
    </source>
</evidence>
<dbReference type="Proteomes" id="UP001177023">
    <property type="component" value="Unassembled WGS sequence"/>
</dbReference>
<feature type="non-terminal residue" evidence="2">
    <location>
        <position position="1"/>
    </location>
</feature>
<dbReference type="AlphaFoldDB" id="A0AA36FMZ6"/>
<dbReference type="PROSITE" id="PS51459">
    <property type="entry name" value="FIDO"/>
    <property type="match status" value="1"/>
</dbReference>
<organism evidence="2 3">
    <name type="scientific">Mesorhabditis spiculigera</name>
    <dbReference type="NCBI Taxonomy" id="96644"/>
    <lineage>
        <taxon>Eukaryota</taxon>
        <taxon>Metazoa</taxon>
        <taxon>Ecdysozoa</taxon>
        <taxon>Nematoda</taxon>
        <taxon>Chromadorea</taxon>
        <taxon>Rhabditida</taxon>
        <taxon>Rhabditina</taxon>
        <taxon>Rhabditomorpha</taxon>
        <taxon>Rhabditoidea</taxon>
        <taxon>Rhabditidae</taxon>
        <taxon>Mesorhabditinae</taxon>
        <taxon>Mesorhabditis</taxon>
    </lineage>
</organism>
<dbReference type="SUPFAM" id="SSF140931">
    <property type="entry name" value="Fic-like"/>
    <property type="match status" value="1"/>
</dbReference>
<proteinExistence type="predicted"/>
<dbReference type="EMBL" id="CATQJA010000010">
    <property type="protein sequence ID" value="CAJ0557408.1"/>
    <property type="molecule type" value="Genomic_DNA"/>
</dbReference>
<reference evidence="2" key="1">
    <citation type="submission" date="2023-06" db="EMBL/GenBank/DDBJ databases">
        <authorList>
            <person name="Delattre M."/>
        </authorList>
    </citation>
    <scope>NUCLEOTIDE SEQUENCE</scope>
    <source>
        <strain evidence="2">AF72</strain>
    </source>
</reference>